<organism evidence="2 3">
    <name type="scientific">Oreochromis niloticus</name>
    <name type="common">Nile tilapia</name>
    <name type="synonym">Tilapia nilotica</name>
    <dbReference type="NCBI Taxonomy" id="8128"/>
    <lineage>
        <taxon>Eukaryota</taxon>
        <taxon>Metazoa</taxon>
        <taxon>Chordata</taxon>
        <taxon>Craniata</taxon>
        <taxon>Vertebrata</taxon>
        <taxon>Euteleostomi</taxon>
        <taxon>Actinopterygii</taxon>
        <taxon>Neopterygii</taxon>
        <taxon>Teleostei</taxon>
        <taxon>Neoteleostei</taxon>
        <taxon>Acanthomorphata</taxon>
        <taxon>Ovalentaria</taxon>
        <taxon>Cichlomorphae</taxon>
        <taxon>Cichliformes</taxon>
        <taxon>Cichlidae</taxon>
        <taxon>African cichlids</taxon>
        <taxon>Pseudocrenilabrinae</taxon>
        <taxon>Oreochromini</taxon>
        <taxon>Oreochromis</taxon>
    </lineage>
</organism>
<gene>
    <name evidence="2" type="primary">PALD1</name>
    <name evidence="2" type="synonym">pald1a</name>
</gene>
<accession>A0A669CIP7</accession>
<keyword evidence="3" id="KW-1185">Reference proteome</keyword>
<evidence type="ECO:0000313" key="3">
    <source>
        <dbReference type="Proteomes" id="UP000005207"/>
    </source>
</evidence>
<proteinExistence type="predicted"/>
<dbReference type="SMART" id="SM01301">
    <property type="entry name" value="PTPlike_phytase"/>
    <property type="match status" value="2"/>
</dbReference>
<dbReference type="CDD" id="cd17660">
    <property type="entry name" value="PTP_paladin_2"/>
    <property type="match status" value="1"/>
</dbReference>
<dbReference type="InterPro" id="IPR050561">
    <property type="entry name" value="PTP"/>
</dbReference>
<protein>
    <submittedName>
        <fullName evidence="2">Phosphatase domain containing paladin 1a</fullName>
    </submittedName>
</protein>
<dbReference type="Pfam" id="PF14566">
    <property type="entry name" value="PTPlike_phytase"/>
    <property type="match status" value="2"/>
</dbReference>
<dbReference type="Gene3D" id="3.90.190.10">
    <property type="entry name" value="Protein tyrosine phosphatase superfamily"/>
    <property type="match status" value="3"/>
</dbReference>
<evidence type="ECO:0000256" key="1">
    <source>
        <dbReference type="SAM" id="MobiDB-lite"/>
    </source>
</evidence>
<sequence>MGTTASAAPQPVSVASPLESVHGNGMADSKQSLCMSPFQTVNIHNNKAKSIITNKVAPVVITYNCRQEFQIHDDILKTNYKVGRISDTLPEHYLVQGEYFMVQDVYSKADVLNTTGSYGAPNFRQVKGSYPLYGMGQPSLNGFKQVLQRLQAQGQEEVIFVCVREEPVVFLHKDNDFVPYTPRRKENLHENLHDLEKEDRVESLELTIRKELHDFAKLNENVFYVYNDIEFFKDEPQKISITCEEDIHVTEEVYKRPMFTMPAYRLYYRLPLPTEGAPLEEDFDAFVNILRESPSLSLGHGASQKLPALLFSCQVGVGRTNLAMILGTLVMNHFMQKQEVQSILLPKQLLKNVYICHDSLSFSSSQVDQAIALCSEMHNIKEAIYENKSKLEGIGEDYQIQVIVTMCCFLQYPLAFVSNFSQWMCCHAWLYRLLACMDLSELSAPAELVTKGARVLVADEYLAPDVLSTVKEMKAVNFRRVPKMPVYGVAQPTSEATGAVLAHLTDEKRKHTHVLWVNLQEELVLEGNGQIFANVPRILEILKAQKWLEVILEQEKQMKMFKTCLTVQEIFNQHKSSHQGLVCKRIPLPDCSAPREEDFDKLLEGMKSSLAEDSHSAFVFNCSNGKGRTTTAMVVAVLTLWHFNGFPEFAEDEIVSVPDAKYTKGEFEIVMQLVRLLPDGHRMKQEVDMALDTVSETMTPMHYHLREIIICTYRQIKSGKTEKECQQLLLKSLQYLERYIYLILFNTYLHLEKKDSWQRSFTLWMEQVAARVGVYDILNQLGFSEFENPRDTPLARLRCRWQQQNILSLPFRGDF</sequence>
<reference evidence="2" key="1">
    <citation type="submission" date="2025-08" db="UniProtKB">
        <authorList>
            <consortium name="Ensembl"/>
        </authorList>
    </citation>
    <scope>IDENTIFICATION</scope>
</reference>
<dbReference type="SUPFAM" id="SSF52799">
    <property type="entry name" value="(Phosphotyrosine protein) phosphatases II"/>
    <property type="match status" value="2"/>
</dbReference>
<dbReference type="PANTHER" id="PTHR23339">
    <property type="entry name" value="TYROSINE SPECIFIC PROTEIN PHOSPHATASE AND DUAL SPECIFICITY PROTEIN PHOSPHATASE"/>
    <property type="match status" value="1"/>
</dbReference>
<dbReference type="GeneTree" id="ENSGT00390000005448"/>
<dbReference type="Proteomes" id="UP000005207">
    <property type="component" value="Unplaced"/>
</dbReference>
<dbReference type="InterPro" id="IPR029021">
    <property type="entry name" value="Prot-tyrosine_phosphatase-like"/>
</dbReference>
<feature type="compositionally biased region" description="Low complexity" evidence="1">
    <location>
        <begin position="1"/>
        <end position="17"/>
    </location>
</feature>
<dbReference type="AlphaFoldDB" id="A0A669CIP7"/>
<evidence type="ECO:0000313" key="2">
    <source>
        <dbReference type="Ensembl" id="ENSONIP00000046671.1"/>
    </source>
</evidence>
<feature type="region of interest" description="Disordered" evidence="1">
    <location>
        <begin position="1"/>
        <end position="21"/>
    </location>
</feature>
<dbReference type="Ensembl" id="ENSONIT00000039975.1">
    <property type="protein sequence ID" value="ENSONIP00000046671.1"/>
    <property type="gene ID" value="ENSONIG00000016115.2"/>
</dbReference>
<name>A0A669CIP7_ORENI</name>
<reference evidence="2" key="2">
    <citation type="submission" date="2025-09" db="UniProtKB">
        <authorList>
            <consortium name="Ensembl"/>
        </authorList>
    </citation>
    <scope>IDENTIFICATION</scope>
</reference>